<proteinExistence type="predicted"/>
<evidence type="ECO:0000313" key="1">
    <source>
        <dbReference type="EMBL" id="GBL73647.1"/>
    </source>
</evidence>
<dbReference type="AlphaFoldDB" id="A0A4Y2A277"/>
<protein>
    <submittedName>
        <fullName evidence="1">Uncharacterized protein</fullName>
    </submittedName>
</protein>
<sequence>MGTSLMFLDFCQTLGKDFLPEMRSPGLTSVPLKDLDGVDSFLASYSWEERRKATVQQLSITPNRSRMPQFSLDAGSVSHFLGGK</sequence>
<comment type="caution">
    <text evidence="1">The sequence shown here is derived from an EMBL/GenBank/DDBJ whole genome shotgun (WGS) entry which is preliminary data.</text>
</comment>
<organism evidence="1 2">
    <name type="scientific">Araneus ventricosus</name>
    <name type="common">Orbweaver spider</name>
    <name type="synonym">Epeira ventricosa</name>
    <dbReference type="NCBI Taxonomy" id="182803"/>
    <lineage>
        <taxon>Eukaryota</taxon>
        <taxon>Metazoa</taxon>
        <taxon>Ecdysozoa</taxon>
        <taxon>Arthropoda</taxon>
        <taxon>Chelicerata</taxon>
        <taxon>Arachnida</taxon>
        <taxon>Araneae</taxon>
        <taxon>Araneomorphae</taxon>
        <taxon>Entelegynae</taxon>
        <taxon>Araneoidea</taxon>
        <taxon>Araneidae</taxon>
        <taxon>Araneus</taxon>
    </lineage>
</organism>
<reference evidence="1 2" key="1">
    <citation type="journal article" date="2019" name="Sci. Rep.">
        <title>Orb-weaving spider Araneus ventricosus genome elucidates the spidroin gene catalogue.</title>
        <authorList>
            <person name="Kono N."/>
            <person name="Nakamura H."/>
            <person name="Ohtoshi R."/>
            <person name="Moran D.A.P."/>
            <person name="Shinohara A."/>
            <person name="Yoshida Y."/>
            <person name="Fujiwara M."/>
            <person name="Mori M."/>
            <person name="Tomita M."/>
            <person name="Arakawa K."/>
        </authorList>
    </citation>
    <scope>NUCLEOTIDE SEQUENCE [LARGE SCALE GENOMIC DNA]</scope>
</reference>
<dbReference type="EMBL" id="BGPR01000004">
    <property type="protein sequence ID" value="GBL73647.1"/>
    <property type="molecule type" value="Genomic_DNA"/>
</dbReference>
<name>A0A4Y2A277_ARAVE</name>
<keyword evidence="2" id="KW-1185">Reference proteome</keyword>
<evidence type="ECO:0000313" key="2">
    <source>
        <dbReference type="Proteomes" id="UP000499080"/>
    </source>
</evidence>
<dbReference type="Proteomes" id="UP000499080">
    <property type="component" value="Unassembled WGS sequence"/>
</dbReference>
<accession>A0A4Y2A277</accession>
<gene>
    <name evidence="1" type="ORF">AVEN_230651_1</name>
</gene>